<dbReference type="KEGG" id="btr:BT_2062"/>
<protein>
    <submittedName>
        <fullName evidence="1">Uncharacterized protein</fullName>
    </submittedName>
</protein>
<gene>
    <name evidence="1" type="ordered locus">BT_2062</name>
</gene>
<proteinExistence type="predicted"/>
<name>A9IXS5_BART1</name>
<sequence length="48" mass="5314">MLKIMPSNSPTQRQFFELGVAMEATERPELALKASLLTSKILSPHSTL</sequence>
<reference evidence="1 2" key="1">
    <citation type="journal article" date="2007" name="Nat. Genet.">
        <title>Genomic analysis of Bartonella identifies type IV secretion systems as host adaptability factors.</title>
        <authorList>
            <person name="Saenz H.L."/>
            <person name="Engel P."/>
            <person name="Stoeckli M.C."/>
            <person name="Lanz C."/>
            <person name="Raddatz G."/>
            <person name="Vayssier-Taussat M."/>
            <person name="Birtles R."/>
            <person name="Schuster S.C."/>
            <person name="Dehio C."/>
        </authorList>
    </citation>
    <scope>NUCLEOTIDE SEQUENCE [LARGE SCALE GENOMIC DNA]</scope>
    <source>
        <strain evidence="2">DSM 28219 / CCUG 45778 / CIP 105476 / IBS 506</strain>
    </source>
</reference>
<keyword evidence="2" id="KW-1185">Reference proteome</keyword>
<dbReference type="EMBL" id="AM260525">
    <property type="protein sequence ID" value="CAK02230.1"/>
    <property type="molecule type" value="Genomic_DNA"/>
</dbReference>
<dbReference type="AlphaFoldDB" id="A9IXS5"/>
<dbReference type="Proteomes" id="UP000001592">
    <property type="component" value="Chromosome"/>
</dbReference>
<organism evidence="1 2">
    <name type="scientific">Bartonella tribocorum (strain DSM 28219 / CCUG 45778 / CIP 105476 / IBS 506)</name>
    <dbReference type="NCBI Taxonomy" id="382640"/>
    <lineage>
        <taxon>Bacteria</taxon>
        <taxon>Pseudomonadati</taxon>
        <taxon>Pseudomonadota</taxon>
        <taxon>Alphaproteobacteria</taxon>
        <taxon>Hyphomicrobiales</taxon>
        <taxon>Bartonellaceae</taxon>
        <taxon>Bartonella</taxon>
    </lineage>
</organism>
<dbReference type="HOGENOM" id="CLU_3149906_0_0_5"/>
<evidence type="ECO:0000313" key="2">
    <source>
        <dbReference type="Proteomes" id="UP000001592"/>
    </source>
</evidence>
<accession>A9IXS5</accession>
<evidence type="ECO:0000313" key="1">
    <source>
        <dbReference type="EMBL" id="CAK02230.1"/>
    </source>
</evidence>